<reference evidence="2 3" key="1">
    <citation type="submission" date="2019-01" db="EMBL/GenBank/DDBJ databases">
        <title>Intercellular communication is required for trap formation in the nematode-trapping fungus Duddingtonia flagrans.</title>
        <authorList>
            <person name="Youssar L."/>
            <person name="Wernet V."/>
            <person name="Hensel N."/>
            <person name="Hildebrandt H.-G."/>
            <person name="Fischer R."/>
        </authorList>
    </citation>
    <scope>NUCLEOTIDE SEQUENCE [LARGE SCALE GENOMIC DNA]</scope>
    <source>
        <strain evidence="2 3">CBS H-5679</strain>
    </source>
</reference>
<sequence length="495" mass="56216">MGFRILIGREKKKKIVTTKDERKKEEPKKQEPKPDPPTAPALTNVYLGKSGEDVVAMFYIQQTNPYGPSMILSALMFDSVVGGDGLIGYRTVHIVGDSYSILATASIPRKIERKFKFVKYGEENYLYMEGAQEWRTTFFNSSEFRALQGSKIKDIFKIPESDARYPIRQVGKRTQLPGTEARDWYDFHSPTGAVLFPYDFTTISTPLSNSTGSFQIPQLKRLLSDRKKGGISMSNYRRIQDLKRGDRVILPNDSRIHILNKGIVPKGVLIISRIGTQEITCYNALQVRTYVDLKLYESVLPHHIRSLHLVETETSLMTKQPPNNPLPGYFALRHAYLVDIELEEEEEPKDPSSKPGYPIYRFELAFLAENGTANIQKFLCSETVHESVNRLQISWNVGYPARAANFATANKWVVWLSKYVPSTLSSRSKHMETRWIEAETYQILGWSTSGVLATGSDSVGAIRTAGTKMYEDDLYRVLGELVVPKPLNPFAERFF</sequence>
<dbReference type="AlphaFoldDB" id="A0A437A8K4"/>
<name>A0A437A8K4_ARTFL</name>
<dbReference type="VEuPathDB" id="FungiDB:DFL_001777"/>
<proteinExistence type="predicted"/>
<dbReference type="Proteomes" id="UP000283090">
    <property type="component" value="Unassembled WGS sequence"/>
</dbReference>
<protein>
    <submittedName>
        <fullName evidence="2">Uncharacterized protein</fullName>
    </submittedName>
</protein>
<feature type="region of interest" description="Disordered" evidence="1">
    <location>
        <begin position="16"/>
        <end position="42"/>
    </location>
</feature>
<dbReference type="OrthoDB" id="21221at2759"/>
<evidence type="ECO:0000256" key="1">
    <source>
        <dbReference type="SAM" id="MobiDB-lite"/>
    </source>
</evidence>
<evidence type="ECO:0000313" key="3">
    <source>
        <dbReference type="Proteomes" id="UP000283090"/>
    </source>
</evidence>
<gene>
    <name evidence="2" type="ORF">DFL_001777</name>
</gene>
<dbReference type="GeneID" id="93584088"/>
<evidence type="ECO:0000313" key="2">
    <source>
        <dbReference type="EMBL" id="RVD87549.1"/>
    </source>
</evidence>
<dbReference type="RefSeq" id="XP_067493093.1">
    <property type="nucleotide sequence ID" value="XM_067630450.1"/>
</dbReference>
<comment type="caution">
    <text evidence="2">The sequence shown here is derived from an EMBL/GenBank/DDBJ whole genome shotgun (WGS) entry which is preliminary data.</text>
</comment>
<feature type="compositionally biased region" description="Basic and acidic residues" evidence="1">
    <location>
        <begin position="17"/>
        <end position="34"/>
    </location>
</feature>
<keyword evidence="3" id="KW-1185">Reference proteome</keyword>
<accession>A0A437A8K4</accession>
<organism evidence="2 3">
    <name type="scientific">Arthrobotrys flagrans</name>
    <name type="common">Nematode-trapping fungus</name>
    <name type="synonym">Trichothecium flagrans</name>
    <dbReference type="NCBI Taxonomy" id="97331"/>
    <lineage>
        <taxon>Eukaryota</taxon>
        <taxon>Fungi</taxon>
        <taxon>Dikarya</taxon>
        <taxon>Ascomycota</taxon>
        <taxon>Pezizomycotina</taxon>
        <taxon>Orbiliomycetes</taxon>
        <taxon>Orbiliales</taxon>
        <taxon>Orbiliaceae</taxon>
        <taxon>Arthrobotrys</taxon>
    </lineage>
</organism>
<dbReference type="EMBL" id="SAEB01000003">
    <property type="protein sequence ID" value="RVD87549.1"/>
    <property type="molecule type" value="Genomic_DNA"/>
</dbReference>